<reference evidence="1 2" key="1">
    <citation type="submission" date="2011-04" db="EMBL/GenBank/DDBJ databases">
        <authorList>
            <person name="Muzny D."/>
            <person name="Qin X."/>
            <person name="Deng J."/>
            <person name="Jiang H."/>
            <person name="Liu Y."/>
            <person name="Qu J."/>
            <person name="Song X.-Z."/>
            <person name="Zhang L."/>
            <person name="Thornton R."/>
            <person name="Coyle M."/>
            <person name="Francisco L."/>
            <person name="Jackson L."/>
            <person name="Javaid M."/>
            <person name="Korchina V."/>
            <person name="Kovar C."/>
            <person name="Mata R."/>
            <person name="Mathew T."/>
            <person name="Ngo R."/>
            <person name="Nguyen L."/>
            <person name="Nguyen N."/>
            <person name="Okwuonu G."/>
            <person name="Ongeri F."/>
            <person name="Pham C."/>
            <person name="Simmons D."/>
            <person name="Wilczek-Boney K."/>
            <person name="Hale W."/>
            <person name="Jakkamsetti A."/>
            <person name="Pham P."/>
            <person name="Ruth R."/>
            <person name="San Lucas F."/>
            <person name="Warren J."/>
            <person name="Zhang J."/>
            <person name="Zhao Z."/>
            <person name="Zhou C."/>
            <person name="Zhu D."/>
            <person name="Lee S."/>
            <person name="Bess C."/>
            <person name="Blankenburg K."/>
            <person name="Forbes L."/>
            <person name="Fu Q."/>
            <person name="Gubbala S."/>
            <person name="Hirani K."/>
            <person name="Jayaseelan J.C."/>
            <person name="Lara F."/>
            <person name="Munidasa M."/>
            <person name="Palculict T."/>
            <person name="Patil S."/>
            <person name="Pu L.-L."/>
            <person name="Saada N."/>
            <person name="Tang L."/>
            <person name="Weissenberger G."/>
            <person name="Zhu Y."/>
            <person name="Hemphill L."/>
            <person name="Shang Y."/>
            <person name="Youmans B."/>
            <person name="Ayvaz T."/>
            <person name="Ross M."/>
            <person name="Santibanez J."/>
            <person name="Aqrawi P."/>
            <person name="Gross S."/>
            <person name="Joshi V."/>
            <person name="Fowler G."/>
            <person name="Nazareth L."/>
            <person name="Reid J."/>
            <person name="Worley K."/>
            <person name="Petrosino J."/>
            <person name="Highlander S."/>
            <person name="Gibbs R."/>
        </authorList>
    </citation>
    <scope>NUCLEOTIDE SEQUENCE [LARGE SCALE GENOMIC DNA]</scope>
    <source>
        <strain evidence="1 2">DSM 2778</strain>
    </source>
</reference>
<sequence>MNLHEYPNDFRDLITETASYIGIPEEAVRRDYFIVMLLQQLEVSAYADQCVFKGGTSLSKCYPETIKRFSEDIDITFLMGECATDKKYDKMLKLVEKAIAGKFRIEKIDTERNKRNKSSYVYFGEGNAESGRIKLEIGSNVRPDPYDKRSLQTYIQEYLANRGQGGFIQEFDLKTVSINTLKIERTFLDKVMAVKRHAMSGNLVQKMRHVYDVAMLFPREEIQAFLSDQGELKRLLQLTKKSDSFYLQKRSISGNYNPCAVYDFPSWRAYFDKNARDVYESLHKTLLYTNEPQDFRQAIDIFEQISRVFADLGE</sequence>
<dbReference type="AlphaFoldDB" id="F5RQ87"/>
<accession>F5RQ87</accession>
<name>F5RQ87_9FIRM</name>
<dbReference type="Proteomes" id="UP000004067">
    <property type="component" value="Unassembled WGS sequence"/>
</dbReference>
<dbReference type="STRING" id="888060.HMPREF9081_2423"/>
<evidence type="ECO:0008006" key="3">
    <source>
        <dbReference type="Google" id="ProtNLM"/>
    </source>
</evidence>
<dbReference type="EMBL" id="AFHQ01000059">
    <property type="protein sequence ID" value="EGK57211.1"/>
    <property type="molecule type" value="Genomic_DNA"/>
</dbReference>
<comment type="caution">
    <text evidence="1">The sequence shown here is derived from an EMBL/GenBank/DDBJ whole genome shotgun (WGS) entry which is preliminary data.</text>
</comment>
<keyword evidence="2" id="KW-1185">Reference proteome</keyword>
<dbReference type="eggNOG" id="COG2253">
    <property type="taxonomic scope" value="Bacteria"/>
</dbReference>
<evidence type="ECO:0000313" key="1">
    <source>
        <dbReference type="EMBL" id="EGK57211.1"/>
    </source>
</evidence>
<dbReference type="HOGENOM" id="CLU_066201_1_0_9"/>
<proteinExistence type="predicted"/>
<gene>
    <name evidence="1" type="ORF">HMPREF9081_2423</name>
</gene>
<protein>
    <recommendedName>
        <fullName evidence="3">Nucleotidyl transferase AbiEii/AbiGii toxin family protein</fullName>
    </recommendedName>
</protein>
<evidence type="ECO:0000313" key="2">
    <source>
        <dbReference type="Proteomes" id="UP000004067"/>
    </source>
</evidence>
<dbReference type="RefSeq" id="WP_006307589.1">
    <property type="nucleotide sequence ID" value="NZ_GL892076.1"/>
</dbReference>
<dbReference type="InterPro" id="IPR014942">
    <property type="entry name" value="AbiEii"/>
</dbReference>
<dbReference type="Gene3D" id="3.10.450.620">
    <property type="entry name" value="JHP933, nucleotidyltransferase-like core domain"/>
    <property type="match status" value="1"/>
</dbReference>
<dbReference type="Pfam" id="PF08843">
    <property type="entry name" value="AbiEii"/>
    <property type="match status" value="1"/>
</dbReference>
<organism evidence="1 2">
    <name type="scientific">Centipeda periodontii DSM 2778</name>
    <dbReference type="NCBI Taxonomy" id="888060"/>
    <lineage>
        <taxon>Bacteria</taxon>
        <taxon>Bacillati</taxon>
        <taxon>Bacillota</taxon>
        <taxon>Negativicutes</taxon>
        <taxon>Selenomonadales</taxon>
        <taxon>Selenomonadaceae</taxon>
        <taxon>Centipeda</taxon>
    </lineage>
</organism>